<sequence length="741" mass="81303">MASTGGAPSESDEAAPVEPAKIKPFDPRDPNPDKKYHHSADEVLRGFVDPETGTFIQRRWRARRQQPAAPVVTVQGKYITGVLDLRAVEFPYLLEFVDCRFEKPPDVRQAKLAGATFDNCWLPGLLGKNLRSDNDISLIRSTVEGSPIDLTDGEINGSLDLTGSLLDNPPGRGLLADRLVLAGALLAYNLEVRGECRVPGLRTGGNVNFSGAKLYNPLGNAINGNGLHVGGNLLCGVDVESDQPFRSTGWVFIPSARVESDMSFRGAWLAPGEVYDVPPAMDDRRPTLVADRMRVNGNVELDRGLTSTGTLRLVNVTITGSLWLTDATVDVTDGEPTPWPHRALHFDGAEVHGDVDATSMTVIGQVRWIDFSVQGNLELDEATMRNPDDAVLLAHRLVVGGNLEARDVDAEGTFVLQDCSIGANLDLGGSKFIEPGEREAGLRPSVDARAAKIGRDLICVKRGKRTFTAEGGIRLHRAEIGREATFKGAWLGSRTRFKDTALDAHGMVAQELVLTVGRRPCGKVNLRHARCASFDDNAKLWDATGKIMLEDFRYDAFATPIPVKNDKAVEERLSWLHKGMRGVYSPGPYDQFAAMLRAAGNEEHASTVLMAKQRHRYRALAQGYKVLGPGVRVWSWFQFLMVGYGYRPTRAVVWLLGLLAFGTVWFAVYGHPQPINTDDANLVWNPFLYSLDLVVPIVDFGNKNKWQILEASQWISATMIAMGWILATTVAAGVTRMLRRA</sequence>
<evidence type="ECO:0000313" key="3">
    <source>
        <dbReference type="EMBL" id="RZS37811.1"/>
    </source>
</evidence>
<comment type="caution">
    <text evidence="3">The sequence shown here is derived from an EMBL/GenBank/DDBJ whole genome shotgun (WGS) entry which is preliminary data.</text>
</comment>
<proteinExistence type="predicted"/>
<dbReference type="RefSeq" id="WP_242613465.1">
    <property type="nucleotide sequence ID" value="NZ_SGWQ01000005.1"/>
</dbReference>
<keyword evidence="4" id="KW-1185">Reference proteome</keyword>
<evidence type="ECO:0000313" key="4">
    <source>
        <dbReference type="Proteomes" id="UP000294257"/>
    </source>
</evidence>
<name>A0A4Q7KQ34_9PSEU</name>
<protein>
    <recommendedName>
        <fullName evidence="5">Membrane-associated oxidoreductase</fullName>
    </recommendedName>
</protein>
<feature type="transmembrane region" description="Helical" evidence="2">
    <location>
        <begin position="682"/>
        <end position="702"/>
    </location>
</feature>
<accession>A0A4Q7KQ34</accession>
<evidence type="ECO:0008006" key="5">
    <source>
        <dbReference type="Google" id="ProtNLM"/>
    </source>
</evidence>
<evidence type="ECO:0000256" key="2">
    <source>
        <dbReference type="SAM" id="Phobius"/>
    </source>
</evidence>
<keyword evidence="2" id="KW-1133">Transmembrane helix</keyword>
<gene>
    <name evidence="3" type="ORF">EV193_105370</name>
</gene>
<organism evidence="3 4">
    <name type="scientific">Herbihabitans rhizosphaerae</name>
    <dbReference type="NCBI Taxonomy" id="1872711"/>
    <lineage>
        <taxon>Bacteria</taxon>
        <taxon>Bacillati</taxon>
        <taxon>Actinomycetota</taxon>
        <taxon>Actinomycetes</taxon>
        <taxon>Pseudonocardiales</taxon>
        <taxon>Pseudonocardiaceae</taxon>
        <taxon>Herbihabitans</taxon>
    </lineage>
</organism>
<evidence type="ECO:0000256" key="1">
    <source>
        <dbReference type="SAM" id="MobiDB-lite"/>
    </source>
</evidence>
<feature type="transmembrane region" description="Helical" evidence="2">
    <location>
        <begin position="651"/>
        <end position="670"/>
    </location>
</feature>
<feature type="compositionally biased region" description="Basic and acidic residues" evidence="1">
    <location>
        <begin position="20"/>
        <end position="37"/>
    </location>
</feature>
<keyword evidence="2" id="KW-0812">Transmembrane</keyword>
<feature type="region of interest" description="Disordered" evidence="1">
    <location>
        <begin position="1"/>
        <end position="37"/>
    </location>
</feature>
<dbReference type="EMBL" id="SGWQ01000005">
    <property type="protein sequence ID" value="RZS37811.1"/>
    <property type="molecule type" value="Genomic_DNA"/>
</dbReference>
<reference evidence="3 4" key="1">
    <citation type="submission" date="2019-02" db="EMBL/GenBank/DDBJ databases">
        <title>Genomic Encyclopedia of Type Strains, Phase IV (KMG-IV): sequencing the most valuable type-strain genomes for metagenomic binning, comparative biology and taxonomic classification.</title>
        <authorList>
            <person name="Goeker M."/>
        </authorList>
    </citation>
    <scope>NUCLEOTIDE SEQUENCE [LARGE SCALE GENOMIC DNA]</scope>
    <source>
        <strain evidence="3 4">DSM 101727</strain>
    </source>
</reference>
<dbReference type="Proteomes" id="UP000294257">
    <property type="component" value="Unassembled WGS sequence"/>
</dbReference>
<keyword evidence="2" id="KW-0472">Membrane</keyword>
<dbReference type="AlphaFoldDB" id="A0A4Q7KQ34"/>
<feature type="transmembrane region" description="Helical" evidence="2">
    <location>
        <begin position="714"/>
        <end position="735"/>
    </location>
</feature>